<protein>
    <recommendedName>
        <fullName evidence="1">DUF58 domain-containing protein</fullName>
    </recommendedName>
</protein>
<feature type="domain" description="DUF58" evidence="1">
    <location>
        <begin position="206"/>
        <end position="375"/>
    </location>
</feature>
<evidence type="ECO:0000313" key="3">
    <source>
        <dbReference type="Proteomes" id="UP001500655"/>
    </source>
</evidence>
<evidence type="ECO:0000259" key="1">
    <source>
        <dbReference type="Pfam" id="PF01882"/>
    </source>
</evidence>
<dbReference type="RefSeq" id="WP_425560683.1">
    <property type="nucleotide sequence ID" value="NZ_BAAALS010000006.1"/>
</dbReference>
<dbReference type="PANTHER" id="PTHR33608">
    <property type="entry name" value="BLL2464 PROTEIN"/>
    <property type="match status" value="1"/>
</dbReference>
<proteinExistence type="predicted"/>
<comment type="caution">
    <text evidence="2">The sequence shown here is derived from an EMBL/GenBank/DDBJ whole genome shotgun (WGS) entry which is preliminary data.</text>
</comment>
<keyword evidence="3" id="KW-1185">Reference proteome</keyword>
<evidence type="ECO:0000313" key="2">
    <source>
        <dbReference type="EMBL" id="GAA1746228.1"/>
    </source>
</evidence>
<dbReference type="Proteomes" id="UP001500655">
    <property type="component" value="Unassembled WGS sequence"/>
</dbReference>
<name>A0ABN2K199_9ACTN</name>
<dbReference type="PANTHER" id="PTHR33608:SF14">
    <property type="entry name" value="POSSIBLE CONSERVED SECRETED PROTEIN"/>
    <property type="match status" value="1"/>
</dbReference>
<dbReference type="Pfam" id="PF01882">
    <property type="entry name" value="DUF58"/>
    <property type="match status" value="1"/>
</dbReference>
<reference evidence="2 3" key="1">
    <citation type="journal article" date="2019" name="Int. J. Syst. Evol. Microbiol.">
        <title>The Global Catalogue of Microorganisms (GCM) 10K type strain sequencing project: providing services to taxonomists for standard genome sequencing and annotation.</title>
        <authorList>
            <consortium name="The Broad Institute Genomics Platform"/>
            <consortium name="The Broad Institute Genome Sequencing Center for Infectious Disease"/>
            <person name="Wu L."/>
            <person name="Ma J."/>
        </authorList>
    </citation>
    <scope>NUCLEOTIDE SEQUENCE [LARGE SCALE GENOMIC DNA]</scope>
    <source>
        <strain evidence="2 3">JCM 13249</strain>
    </source>
</reference>
<accession>A0ABN2K199</accession>
<organism evidence="2 3">
    <name type="scientific">Luedemannella helvata</name>
    <dbReference type="NCBI Taxonomy" id="349315"/>
    <lineage>
        <taxon>Bacteria</taxon>
        <taxon>Bacillati</taxon>
        <taxon>Actinomycetota</taxon>
        <taxon>Actinomycetes</taxon>
        <taxon>Micromonosporales</taxon>
        <taxon>Micromonosporaceae</taxon>
        <taxon>Luedemannella</taxon>
    </lineage>
</organism>
<sequence length="440" mass="47733">MTNPFADRRTWVPTRAMGRAVMVTAFLAVVAVVLGRYDLVVLAAPFALGAAWGLRTRPSRLPELTLTSTEDPVVEGNEIAARVMVTNTDACAYDVVVVRAAPSRWVRLRHSDRPYVGELPAGAATAVDLAGPALRWGEHWVGPAQAFAVAGGGLLISTPTFTDVAPIKVFPAVDDFRADDAMPHAAGLVGVHRSRRPGEGGELAGIRAFAPGDRLRRIDWRTTLRAQHPYVAQTLSDRDAEVALVLDVVHEAGRSGGIHGAASALDTTVRAATAIAQHYLHRGDRVSLIEYSYEIRRLRAGSGRRHFHAVLEWILQVRPSDGVETPPPYLFDGHHLPTRGLVVVLTPLLNEHSAEMVARLARSGRMVVAIDTLDASAAKPYQRSAWGPLAHRLWWMDRQNVIGQLREVGVPVAEWAGTGSLDHVLRDVTQLAAAPRVGVR</sequence>
<dbReference type="InterPro" id="IPR002881">
    <property type="entry name" value="DUF58"/>
</dbReference>
<dbReference type="EMBL" id="BAAALS010000006">
    <property type="protein sequence ID" value="GAA1746228.1"/>
    <property type="molecule type" value="Genomic_DNA"/>
</dbReference>
<gene>
    <name evidence="2" type="ORF">GCM10009681_16680</name>
</gene>